<feature type="transmembrane region" description="Helical" evidence="19">
    <location>
        <begin position="36"/>
        <end position="61"/>
    </location>
</feature>
<evidence type="ECO:0000256" key="16">
    <source>
        <dbReference type="ARBA" id="ARBA00032853"/>
    </source>
</evidence>
<dbReference type="NCBIfam" id="TIGR00317">
    <property type="entry name" value="cobS"/>
    <property type="match status" value="1"/>
</dbReference>
<dbReference type="EC" id="2.7.8.26" evidence="5 19"/>
<protein>
    <recommendedName>
        <fullName evidence="6 19">Adenosylcobinamide-GDP ribazoletransferase</fullName>
        <ecNumber evidence="5 19">2.7.8.26</ecNumber>
    </recommendedName>
    <alternativeName>
        <fullName evidence="16 19">Cobalamin synthase</fullName>
    </alternativeName>
    <alternativeName>
        <fullName evidence="15 19">Cobalamin-5'-phosphate synthase</fullName>
    </alternativeName>
</protein>
<keyword evidence="8 19" id="KW-0169">Cobalamin biosynthesis</keyword>
<dbReference type="EMBL" id="QCYH01000001">
    <property type="protein sequence ID" value="PVA11936.1"/>
    <property type="molecule type" value="Genomic_DNA"/>
</dbReference>
<evidence type="ECO:0000256" key="1">
    <source>
        <dbReference type="ARBA" id="ARBA00001946"/>
    </source>
</evidence>
<dbReference type="GO" id="GO:0005886">
    <property type="term" value="C:plasma membrane"/>
    <property type="evidence" value="ECO:0007669"/>
    <property type="project" value="UniProtKB-SubCell"/>
</dbReference>
<dbReference type="RefSeq" id="WP_108690682.1">
    <property type="nucleotide sequence ID" value="NZ_QCYH01000001.1"/>
</dbReference>
<organism evidence="20 21">
    <name type="scientific">Pelagivirga sediminicola</name>
    <dbReference type="NCBI Taxonomy" id="2170575"/>
    <lineage>
        <taxon>Bacteria</taxon>
        <taxon>Pseudomonadati</taxon>
        <taxon>Pseudomonadota</taxon>
        <taxon>Alphaproteobacteria</taxon>
        <taxon>Rhodobacterales</taxon>
        <taxon>Paracoccaceae</taxon>
        <taxon>Pelagivirga</taxon>
    </lineage>
</organism>
<evidence type="ECO:0000313" key="20">
    <source>
        <dbReference type="EMBL" id="PVA11936.1"/>
    </source>
</evidence>
<feature type="transmembrane region" description="Helical" evidence="19">
    <location>
        <begin position="139"/>
        <end position="157"/>
    </location>
</feature>
<evidence type="ECO:0000256" key="18">
    <source>
        <dbReference type="ARBA" id="ARBA00049504"/>
    </source>
</evidence>
<evidence type="ECO:0000256" key="8">
    <source>
        <dbReference type="ARBA" id="ARBA00022573"/>
    </source>
</evidence>
<evidence type="ECO:0000256" key="3">
    <source>
        <dbReference type="ARBA" id="ARBA00004663"/>
    </source>
</evidence>
<evidence type="ECO:0000256" key="15">
    <source>
        <dbReference type="ARBA" id="ARBA00032605"/>
    </source>
</evidence>
<comment type="pathway">
    <text evidence="3 19">Cofactor biosynthesis; adenosylcobalamin biosynthesis; adenosylcobalamin from cob(II)yrinate a,c-diamide: step 7/7.</text>
</comment>
<comment type="caution">
    <text evidence="20">The sequence shown here is derived from an EMBL/GenBank/DDBJ whole genome shotgun (WGS) entry which is preliminary data.</text>
</comment>
<evidence type="ECO:0000256" key="10">
    <source>
        <dbReference type="ARBA" id="ARBA00022692"/>
    </source>
</evidence>
<evidence type="ECO:0000256" key="7">
    <source>
        <dbReference type="ARBA" id="ARBA00022475"/>
    </source>
</evidence>
<feature type="transmembrane region" description="Helical" evidence="19">
    <location>
        <begin position="177"/>
        <end position="195"/>
    </location>
</feature>
<dbReference type="AlphaFoldDB" id="A0A2T7GC02"/>
<evidence type="ECO:0000256" key="2">
    <source>
        <dbReference type="ARBA" id="ARBA00004651"/>
    </source>
</evidence>
<keyword evidence="21" id="KW-1185">Reference proteome</keyword>
<name>A0A2T7GC02_9RHOB</name>
<dbReference type="GO" id="GO:0008818">
    <property type="term" value="F:cobalamin 5'-phosphate synthase activity"/>
    <property type="evidence" value="ECO:0007669"/>
    <property type="project" value="UniProtKB-UniRule"/>
</dbReference>
<dbReference type="Pfam" id="PF02654">
    <property type="entry name" value="CobS"/>
    <property type="match status" value="1"/>
</dbReference>
<evidence type="ECO:0000256" key="12">
    <source>
        <dbReference type="ARBA" id="ARBA00022989"/>
    </source>
</evidence>
<keyword evidence="12 19" id="KW-1133">Transmembrane helix</keyword>
<proteinExistence type="inferred from homology"/>
<evidence type="ECO:0000256" key="9">
    <source>
        <dbReference type="ARBA" id="ARBA00022679"/>
    </source>
</evidence>
<evidence type="ECO:0000256" key="6">
    <source>
        <dbReference type="ARBA" id="ARBA00015850"/>
    </source>
</evidence>
<evidence type="ECO:0000256" key="19">
    <source>
        <dbReference type="HAMAP-Rule" id="MF_00719"/>
    </source>
</evidence>
<comment type="function">
    <text evidence="14 19">Joins adenosylcobinamide-GDP and alpha-ribazole to generate adenosylcobalamin (Ado-cobalamin). Also synthesizes adenosylcobalamin 5'-phosphate from adenosylcobinamide-GDP and alpha-ribazole 5'-phosphate.</text>
</comment>
<comment type="catalytic activity">
    <reaction evidence="17 19">
        <text>alpha-ribazole + adenosylcob(III)inamide-GDP = adenosylcob(III)alamin + GMP + H(+)</text>
        <dbReference type="Rhea" id="RHEA:16049"/>
        <dbReference type="ChEBI" id="CHEBI:10329"/>
        <dbReference type="ChEBI" id="CHEBI:15378"/>
        <dbReference type="ChEBI" id="CHEBI:18408"/>
        <dbReference type="ChEBI" id="CHEBI:58115"/>
        <dbReference type="ChEBI" id="CHEBI:60487"/>
        <dbReference type="EC" id="2.7.8.26"/>
    </reaction>
</comment>
<keyword evidence="11 19" id="KW-0460">Magnesium</keyword>
<dbReference type="GO" id="GO:0009236">
    <property type="term" value="P:cobalamin biosynthetic process"/>
    <property type="evidence" value="ECO:0007669"/>
    <property type="project" value="UniProtKB-UniRule"/>
</dbReference>
<comment type="cofactor">
    <cofactor evidence="1 19">
        <name>Mg(2+)</name>
        <dbReference type="ChEBI" id="CHEBI:18420"/>
    </cofactor>
</comment>
<accession>A0A2T7GC02</accession>
<dbReference type="PANTHER" id="PTHR34148:SF1">
    <property type="entry name" value="ADENOSYLCOBINAMIDE-GDP RIBAZOLETRANSFERASE"/>
    <property type="match status" value="1"/>
</dbReference>
<evidence type="ECO:0000256" key="17">
    <source>
        <dbReference type="ARBA" id="ARBA00048623"/>
    </source>
</evidence>
<evidence type="ECO:0000313" key="21">
    <source>
        <dbReference type="Proteomes" id="UP000244446"/>
    </source>
</evidence>
<keyword evidence="9 19" id="KW-0808">Transferase</keyword>
<evidence type="ECO:0000256" key="14">
    <source>
        <dbReference type="ARBA" id="ARBA00025228"/>
    </source>
</evidence>
<dbReference type="Proteomes" id="UP000244446">
    <property type="component" value="Unassembled WGS sequence"/>
</dbReference>
<gene>
    <name evidence="19 20" type="primary">cobS</name>
    <name evidence="20" type="ORF">DC366_03165</name>
</gene>
<comment type="subcellular location">
    <subcellularLocation>
        <location evidence="2 19">Cell membrane</location>
        <topology evidence="2 19">Multi-pass membrane protein</topology>
    </subcellularLocation>
</comment>
<sequence>MRKNDAPALGDIPAALGLLTRLPAFGAAPRGAVAAWAYPLAGMVIGLIAGCAGLITLWAGLPAPLAALVTLTTQIALTGAMHEDGLADSVDGLWGGWTRARRLEIMKDSHIGAFGVIALILSLSARWAALWLLFQHGNALAAIIVAAALSRAALPALMRALPHARGAGLSHGVGRPAWRIVGWAVGVAAIAAVVLLGWSGIGAILWALIATIAVGWIAQAKIGGQTGDILGAAQQVAEIAVLLSIIA</sequence>
<evidence type="ECO:0000256" key="13">
    <source>
        <dbReference type="ARBA" id="ARBA00023136"/>
    </source>
</evidence>
<evidence type="ECO:0000256" key="4">
    <source>
        <dbReference type="ARBA" id="ARBA00010561"/>
    </source>
</evidence>
<dbReference type="PANTHER" id="PTHR34148">
    <property type="entry name" value="ADENOSYLCOBINAMIDE-GDP RIBAZOLETRANSFERASE"/>
    <property type="match status" value="1"/>
</dbReference>
<comment type="similarity">
    <text evidence="4 19">Belongs to the CobS family.</text>
</comment>
<dbReference type="HAMAP" id="MF_00719">
    <property type="entry name" value="CobS"/>
    <property type="match status" value="1"/>
</dbReference>
<dbReference type="OrthoDB" id="9794626at2"/>
<dbReference type="InterPro" id="IPR003805">
    <property type="entry name" value="CobS"/>
</dbReference>
<feature type="transmembrane region" description="Helical" evidence="19">
    <location>
        <begin position="201"/>
        <end position="218"/>
    </location>
</feature>
<feature type="transmembrane region" description="Helical" evidence="19">
    <location>
        <begin position="111"/>
        <end position="133"/>
    </location>
</feature>
<reference evidence="20 21" key="1">
    <citation type="submission" date="2018-04" db="EMBL/GenBank/DDBJ databases">
        <title>Pelagivirga bohaiensis gen. nov., sp. nov., a bacterium isolated from the Bohai Sea.</title>
        <authorList>
            <person name="Ji X."/>
        </authorList>
    </citation>
    <scope>NUCLEOTIDE SEQUENCE [LARGE SCALE GENOMIC DNA]</scope>
    <source>
        <strain evidence="20 21">BH-SD19</strain>
    </source>
</reference>
<keyword evidence="7 19" id="KW-1003">Cell membrane</keyword>
<dbReference type="GO" id="GO:0051073">
    <property type="term" value="F:adenosylcobinamide-GDP ribazoletransferase activity"/>
    <property type="evidence" value="ECO:0007669"/>
    <property type="project" value="UniProtKB-UniRule"/>
</dbReference>
<evidence type="ECO:0000256" key="11">
    <source>
        <dbReference type="ARBA" id="ARBA00022842"/>
    </source>
</evidence>
<dbReference type="UniPathway" id="UPA00148">
    <property type="reaction ID" value="UER00238"/>
</dbReference>
<comment type="catalytic activity">
    <reaction evidence="18 19">
        <text>alpha-ribazole 5'-phosphate + adenosylcob(III)inamide-GDP = adenosylcob(III)alamin 5'-phosphate + GMP + H(+)</text>
        <dbReference type="Rhea" id="RHEA:23560"/>
        <dbReference type="ChEBI" id="CHEBI:15378"/>
        <dbReference type="ChEBI" id="CHEBI:57918"/>
        <dbReference type="ChEBI" id="CHEBI:58115"/>
        <dbReference type="ChEBI" id="CHEBI:60487"/>
        <dbReference type="ChEBI" id="CHEBI:60493"/>
        <dbReference type="EC" id="2.7.8.26"/>
    </reaction>
</comment>
<keyword evidence="13 19" id="KW-0472">Membrane</keyword>
<keyword evidence="10 19" id="KW-0812">Transmembrane</keyword>
<evidence type="ECO:0000256" key="5">
    <source>
        <dbReference type="ARBA" id="ARBA00013200"/>
    </source>
</evidence>